<proteinExistence type="predicted"/>
<name>A0ABQ5Q0Z8_9BACT</name>
<gene>
    <name evidence="1" type="ORF">GETHED_24830</name>
</gene>
<dbReference type="EMBL" id="BSDC01000003">
    <property type="protein sequence ID" value="GLH68119.1"/>
    <property type="molecule type" value="Genomic_DNA"/>
</dbReference>
<evidence type="ECO:0000313" key="2">
    <source>
        <dbReference type="Proteomes" id="UP001165044"/>
    </source>
</evidence>
<sequence length="131" mass="14323">MRALLCICLVSGLMAGGAPHPEAPEPGKDRAFLSRILGDNDGGTRPWRTYNPPAESASAVVEVVGELTKEELRQVAFQEFIVWFRQDLRRFLRSIGGNLPEPVSLASATLPVDRFGGNPVPRNVPLVRANF</sequence>
<organism evidence="1 2">
    <name type="scientific">Geothrix edaphica</name>
    <dbReference type="NCBI Taxonomy" id="2927976"/>
    <lineage>
        <taxon>Bacteria</taxon>
        <taxon>Pseudomonadati</taxon>
        <taxon>Acidobacteriota</taxon>
        <taxon>Holophagae</taxon>
        <taxon>Holophagales</taxon>
        <taxon>Holophagaceae</taxon>
        <taxon>Geothrix</taxon>
    </lineage>
</organism>
<accession>A0ABQ5Q0Z8</accession>
<protein>
    <submittedName>
        <fullName evidence="1">Uncharacterized protein</fullName>
    </submittedName>
</protein>
<comment type="caution">
    <text evidence="1">The sequence shown here is derived from an EMBL/GenBank/DDBJ whole genome shotgun (WGS) entry which is preliminary data.</text>
</comment>
<keyword evidence="2" id="KW-1185">Reference proteome</keyword>
<dbReference type="Proteomes" id="UP001165044">
    <property type="component" value="Unassembled WGS sequence"/>
</dbReference>
<dbReference type="RefSeq" id="WP_285609814.1">
    <property type="nucleotide sequence ID" value="NZ_BSDC01000003.1"/>
</dbReference>
<evidence type="ECO:0000313" key="1">
    <source>
        <dbReference type="EMBL" id="GLH68119.1"/>
    </source>
</evidence>
<reference evidence="1" key="1">
    <citation type="journal article" date="2023" name="Antonie Van Leeuwenhoek">
        <title>Mesoterricola silvestris gen. nov., sp. nov., Mesoterricola sediminis sp. nov., Geothrix oryzae sp. nov., Geothrix edaphica sp. nov., Geothrix rubra sp. nov., and Geothrix limicola sp. nov., six novel members of Acidobacteriota isolated from soils.</title>
        <authorList>
            <person name="Itoh H."/>
            <person name="Sugisawa Y."/>
            <person name="Mise K."/>
            <person name="Xu Z."/>
            <person name="Kuniyasu M."/>
            <person name="Ushijima N."/>
            <person name="Kawano K."/>
            <person name="Kobayashi E."/>
            <person name="Shiratori Y."/>
            <person name="Masuda Y."/>
            <person name="Senoo K."/>
        </authorList>
    </citation>
    <scope>NUCLEOTIDE SEQUENCE</scope>
    <source>
        <strain evidence="1">Red802</strain>
    </source>
</reference>